<evidence type="ECO:0000259" key="6">
    <source>
        <dbReference type="Pfam" id="PF08281"/>
    </source>
</evidence>
<protein>
    <submittedName>
        <fullName evidence="7">RNA polymerase sigma factor SigV</fullName>
    </submittedName>
</protein>
<dbReference type="CDD" id="cd06171">
    <property type="entry name" value="Sigma70_r4"/>
    <property type="match status" value="1"/>
</dbReference>
<evidence type="ECO:0000256" key="3">
    <source>
        <dbReference type="ARBA" id="ARBA00023082"/>
    </source>
</evidence>
<evidence type="ECO:0000256" key="2">
    <source>
        <dbReference type="ARBA" id="ARBA00023015"/>
    </source>
</evidence>
<reference evidence="7 8" key="1">
    <citation type="submission" date="2013-06" db="EMBL/GenBank/DDBJ databases">
        <title>Whole genome shotgun sequence of Bacillus selenatarsenatis SF-1.</title>
        <authorList>
            <person name="Kuroda M."/>
            <person name="Sei K."/>
            <person name="Yamashita M."/>
            <person name="Ike M."/>
        </authorList>
    </citation>
    <scope>NUCLEOTIDE SEQUENCE [LARGE SCALE GENOMIC DNA]</scope>
    <source>
        <strain evidence="7 8">SF-1</strain>
    </source>
</reference>
<dbReference type="STRING" id="1321606.SAMD00020551_3403"/>
<dbReference type="Pfam" id="PF04542">
    <property type="entry name" value="Sigma70_r2"/>
    <property type="match status" value="1"/>
</dbReference>
<organism evidence="7 8">
    <name type="scientific">Mesobacillus selenatarsenatis (strain DSM 18680 / JCM 14380 / FERM P-15431 / SF-1)</name>
    <dbReference type="NCBI Taxonomy" id="1321606"/>
    <lineage>
        <taxon>Bacteria</taxon>
        <taxon>Bacillati</taxon>
        <taxon>Bacillota</taxon>
        <taxon>Bacilli</taxon>
        <taxon>Bacillales</taxon>
        <taxon>Bacillaceae</taxon>
        <taxon>Mesobacillus</taxon>
    </lineage>
</organism>
<dbReference type="InterPro" id="IPR007627">
    <property type="entry name" value="RNA_pol_sigma70_r2"/>
</dbReference>
<dbReference type="NCBIfam" id="TIGR02937">
    <property type="entry name" value="sigma70-ECF"/>
    <property type="match status" value="1"/>
</dbReference>
<dbReference type="OrthoDB" id="9782703at2"/>
<gene>
    <name evidence="7" type="ORF">SAMD00020551_3403</name>
</gene>
<dbReference type="InterPro" id="IPR013325">
    <property type="entry name" value="RNA_pol_sigma_r2"/>
</dbReference>
<evidence type="ECO:0000313" key="7">
    <source>
        <dbReference type="EMBL" id="GAM15247.1"/>
    </source>
</evidence>
<evidence type="ECO:0000256" key="4">
    <source>
        <dbReference type="ARBA" id="ARBA00023163"/>
    </source>
</evidence>
<dbReference type="InterPro" id="IPR013249">
    <property type="entry name" value="RNA_pol_sigma70_r4_t2"/>
</dbReference>
<keyword evidence="2" id="KW-0805">Transcription regulation</keyword>
<name>A0A0A8X881_MESS1</name>
<keyword evidence="4" id="KW-0804">Transcription</keyword>
<dbReference type="GO" id="GO:0006352">
    <property type="term" value="P:DNA-templated transcription initiation"/>
    <property type="evidence" value="ECO:0007669"/>
    <property type="project" value="InterPro"/>
</dbReference>
<dbReference type="InterPro" id="IPR013324">
    <property type="entry name" value="RNA_pol_sigma_r3/r4-like"/>
</dbReference>
<dbReference type="Gene3D" id="1.10.1740.10">
    <property type="match status" value="1"/>
</dbReference>
<keyword evidence="8" id="KW-1185">Reference proteome</keyword>
<dbReference type="Proteomes" id="UP000031014">
    <property type="component" value="Unassembled WGS sequence"/>
</dbReference>
<dbReference type="PANTHER" id="PTHR43133:SF51">
    <property type="entry name" value="RNA POLYMERASE SIGMA FACTOR"/>
    <property type="match status" value="1"/>
</dbReference>
<dbReference type="SUPFAM" id="SSF88659">
    <property type="entry name" value="Sigma3 and sigma4 domains of RNA polymerase sigma factors"/>
    <property type="match status" value="1"/>
</dbReference>
<dbReference type="InterPro" id="IPR014300">
    <property type="entry name" value="RNA_pol_sigma-V"/>
</dbReference>
<evidence type="ECO:0000259" key="5">
    <source>
        <dbReference type="Pfam" id="PF04542"/>
    </source>
</evidence>
<dbReference type="Gene3D" id="1.10.10.10">
    <property type="entry name" value="Winged helix-like DNA-binding domain superfamily/Winged helix DNA-binding domain"/>
    <property type="match status" value="1"/>
</dbReference>
<dbReference type="InterPro" id="IPR014284">
    <property type="entry name" value="RNA_pol_sigma-70_dom"/>
</dbReference>
<dbReference type="RefSeq" id="WP_041966922.1">
    <property type="nucleotide sequence ID" value="NZ_BASE01000077.1"/>
</dbReference>
<dbReference type="PANTHER" id="PTHR43133">
    <property type="entry name" value="RNA POLYMERASE ECF-TYPE SIGMA FACTO"/>
    <property type="match status" value="1"/>
</dbReference>
<feature type="domain" description="RNA polymerase sigma factor 70 region 4 type 2" evidence="6">
    <location>
        <begin position="110"/>
        <end position="162"/>
    </location>
</feature>
<dbReference type="GO" id="GO:0016987">
    <property type="term" value="F:sigma factor activity"/>
    <property type="evidence" value="ECO:0007669"/>
    <property type="project" value="UniProtKB-KW"/>
</dbReference>
<feature type="domain" description="RNA polymerase sigma-70 region 2" evidence="5">
    <location>
        <begin position="25"/>
        <end position="87"/>
    </location>
</feature>
<comment type="similarity">
    <text evidence="1">Belongs to the sigma-70 factor family. ECF subfamily.</text>
</comment>
<dbReference type="SUPFAM" id="SSF88946">
    <property type="entry name" value="Sigma2 domain of RNA polymerase sigma factors"/>
    <property type="match status" value="1"/>
</dbReference>
<accession>A0A0A8X881</accession>
<dbReference type="EMBL" id="BASE01000077">
    <property type="protein sequence ID" value="GAM15247.1"/>
    <property type="molecule type" value="Genomic_DNA"/>
</dbReference>
<dbReference type="NCBIfam" id="TIGR02954">
    <property type="entry name" value="Sig70_famx3"/>
    <property type="match status" value="1"/>
</dbReference>
<evidence type="ECO:0000313" key="8">
    <source>
        <dbReference type="Proteomes" id="UP000031014"/>
    </source>
</evidence>
<sequence>MKEAKLVKKAVKGNAKAFEELLVLHSERLYRTAFLYAGNREDALDIVQETSCKAFLAIGQLKSEEYFLTWLTRILIHCAYDVLKKRKIEMPVEKLVDLPSSNDHKVAESLDLMEAITQLKEQYRTAIILFYYHDLPISEIARTMDIPENTVKTYLQRGRKELKTRLGGDHDEKENVS</sequence>
<dbReference type="InterPro" id="IPR036388">
    <property type="entry name" value="WH-like_DNA-bd_sf"/>
</dbReference>
<evidence type="ECO:0000256" key="1">
    <source>
        <dbReference type="ARBA" id="ARBA00010641"/>
    </source>
</evidence>
<keyword evidence="3" id="KW-0731">Sigma factor</keyword>
<dbReference type="InterPro" id="IPR039425">
    <property type="entry name" value="RNA_pol_sigma-70-like"/>
</dbReference>
<comment type="caution">
    <text evidence="7">The sequence shown here is derived from an EMBL/GenBank/DDBJ whole genome shotgun (WGS) entry which is preliminary data.</text>
</comment>
<proteinExistence type="inferred from homology"/>
<dbReference type="Pfam" id="PF08281">
    <property type="entry name" value="Sigma70_r4_2"/>
    <property type="match status" value="1"/>
</dbReference>
<dbReference type="AlphaFoldDB" id="A0A0A8X881"/>
<dbReference type="GO" id="GO:0003677">
    <property type="term" value="F:DNA binding"/>
    <property type="evidence" value="ECO:0007669"/>
    <property type="project" value="InterPro"/>
</dbReference>